<comment type="similarity">
    <text evidence="1 7">Belongs to the thiolase-like superfamily. Thiolase family.</text>
</comment>
<dbReference type="PROSITE" id="PS00098">
    <property type="entry name" value="THIOLASE_1"/>
    <property type="match status" value="1"/>
</dbReference>
<dbReference type="InterPro" id="IPR020610">
    <property type="entry name" value="Thiolase_AS"/>
</dbReference>
<evidence type="ECO:0000256" key="2">
    <source>
        <dbReference type="ARBA" id="ARBA00012705"/>
    </source>
</evidence>
<gene>
    <name evidence="10" type="ORF">CWO92_11805</name>
</gene>
<evidence type="ECO:0000259" key="9">
    <source>
        <dbReference type="Pfam" id="PF02803"/>
    </source>
</evidence>
<dbReference type="InterPro" id="IPR020613">
    <property type="entry name" value="Thiolase_CS"/>
</dbReference>
<evidence type="ECO:0000256" key="1">
    <source>
        <dbReference type="ARBA" id="ARBA00010982"/>
    </source>
</evidence>
<dbReference type="EC" id="2.3.1.9" evidence="2"/>
<dbReference type="NCBIfam" id="NF006086">
    <property type="entry name" value="PRK08235.1"/>
    <property type="match status" value="1"/>
</dbReference>
<dbReference type="InterPro" id="IPR020617">
    <property type="entry name" value="Thiolase_C"/>
</dbReference>
<dbReference type="PANTHER" id="PTHR18919:SF107">
    <property type="entry name" value="ACETYL-COA ACETYLTRANSFERASE, CYTOSOLIC"/>
    <property type="match status" value="1"/>
</dbReference>
<organism evidence="10 11">
    <name type="scientific">Heyndrickxia camelliae</name>
    <dbReference type="NCBI Taxonomy" id="1707093"/>
    <lineage>
        <taxon>Bacteria</taxon>
        <taxon>Bacillati</taxon>
        <taxon>Bacillota</taxon>
        <taxon>Bacilli</taxon>
        <taxon>Bacillales</taxon>
        <taxon>Bacillaceae</taxon>
        <taxon>Heyndrickxia</taxon>
    </lineage>
</organism>
<dbReference type="PIRSF" id="PIRSF000429">
    <property type="entry name" value="Ac-CoA_Ac_transf"/>
    <property type="match status" value="1"/>
</dbReference>
<dbReference type="EMBL" id="PIQO01000008">
    <property type="protein sequence ID" value="PKR84716.1"/>
    <property type="molecule type" value="Genomic_DNA"/>
</dbReference>
<keyword evidence="3 7" id="KW-0808">Transferase</keyword>
<dbReference type="Proteomes" id="UP000233440">
    <property type="component" value="Unassembled WGS sequence"/>
</dbReference>
<dbReference type="RefSeq" id="WP_101354421.1">
    <property type="nucleotide sequence ID" value="NZ_PIQO01000008.1"/>
</dbReference>
<dbReference type="CDD" id="cd00751">
    <property type="entry name" value="thiolase"/>
    <property type="match status" value="1"/>
</dbReference>
<dbReference type="PANTHER" id="PTHR18919">
    <property type="entry name" value="ACETYL-COA C-ACYLTRANSFERASE"/>
    <property type="match status" value="1"/>
</dbReference>
<dbReference type="FunFam" id="3.40.47.10:FF:000010">
    <property type="entry name" value="Acetyl-CoA acetyltransferase (Thiolase)"/>
    <property type="match status" value="1"/>
</dbReference>
<accession>A0A2N3LJD6</accession>
<dbReference type="PROSITE" id="PS00099">
    <property type="entry name" value="THIOLASE_3"/>
    <property type="match status" value="1"/>
</dbReference>
<comment type="caution">
    <text evidence="10">The sequence shown here is derived from an EMBL/GenBank/DDBJ whole genome shotgun (WGS) entry which is preliminary data.</text>
</comment>
<proteinExistence type="inferred from homology"/>
<evidence type="ECO:0000256" key="6">
    <source>
        <dbReference type="PIRSR" id="PIRSR000429-1"/>
    </source>
</evidence>
<evidence type="ECO:0000256" key="4">
    <source>
        <dbReference type="ARBA" id="ARBA00023315"/>
    </source>
</evidence>
<feature type="domain" description="Thiolase N-terminal" evidence="8">
    <location>
        <begin position="5"/>
        <end position="263"/>
    </location>
</feature>
<dbReference type="SUPFAM" id="SSF53901">
    <property type="entry name" value="Thiolase-like"/>
    <property type="match status" value="2"/>
</dbReference>
<sequence>MARTVILSGARTPFGKFGGGLSTLTATQLGGIAVKEALHRASIKPEDVQEVIIGTVLQGGQGQIPSRQAAREAGIPWEVKTETINKVCASGMRSVTLADQIIRAGDEDLIVAGGMESMSNAPYILPKARWGLRMGDAVLKDLMIHDGLTCCFSGVHMGTYGNGTAEEFKITREEQDEWAYRSHQRAIEAIEKGLLAEEIVPVSVPQRKGEPLVIKEDEAPRKDTSLDKLAKLSPAFDKNGTITAGNAPGVNDGAAALVLMSEERAQKEGREPLAYILGHTAIATEAKDFPQTPGLVINELLKKTGKTVEDIDLFEINEAFAAVALASSKIANLNPEKVNVNGGAVALGHPIGASGARIILTLAYELKRRGGGVGIAAICSGGGQGDAIMIEVQ</sequence>
<dbReference type="GO" id="GO:0003985">
    <property type="term" value="F:acetyl-CoA C-acetyltransferase activity"/>
    <property type="evidence" value="ECO:0007669"/>
    <property type="project" value="UniProtKB-EC"/>
</dbReference>
<evidence type="ECO:0000259" key="8">
    <source>
        <dbReference type="Pfam" id="PF00108"/>
    </source>
</evidence>
<dbReference type="AlphaFoldDB" id="A0A2N3LJD6"/>
<evidence type="ECO:0000256" key="7">
    <source>
        <dbReference type="RuleBase" id="RU003557"/>
    </source>
</evidence>
<dbReference type="OrthoDB" id="9764892at2"/>
<dbReference type="NCBIfam" id="TIGR01930">
    <property type="entry name" value="AcCoA-C-Actrans"/>
    <property type="match status" value="1"/>
</dbReference>
<reference evidence="10 11" key="1">
    <citation type="submission" date="2017-11" db="EMBL/GenBank/DDBJ databases">
        <title>Bacillus camelliae sp. nov., isolated from pu'er tea.</title>
        <authorList>
            <person name="Niu L."/>
        </authorList>
    </citation>
    <scope>NUCLEOTIDE SEQUENCE [LARGE SCALE GENOMIC DNA]</scope>
    <source>
        <strain evidence="10 11">7578-1</strain>
    </source>
</reference>
<dbReference type="PROSITE" id="PS00737">
    <property type="entry name" value="THIOLASE_2"/>
    <property type="match status" value="1"/>
</dbReference>
<name>A0A2N3LJD6_9BACI</name>
<evidence type="ECO:0000313" key="10">
    <source>
        <dbReference type="EMBL" id="PKR84716.1"/>
    </source>
</evidence>
<feature type="active site" description="Proton acceptor" evidence="6">
    <location>
        <position position="349"/>
    </location>
</feature>
<feature type="active site" description="Proton acceptor" evidence="6">
    <location>
        <position position="379"/>
    </location>
</feature>
<evidence type="ECO:0000256" key="5">
    <source>
        <dbReference type="ARBA" id="ARBA00030755"/>
    </source>
</evidence>
<feature type="domain" description="Thiolase C-terminal" evidence="9">
    <location>
        <begin position="271"/>
        <end position="391"/>
    </location>
</feature>
<evidence type="ECO:0000256" key="3">
    <source>
        <dbReference type="ARBA" id="ARBA00022679"/>
    </source>
</evidence>
<dbReference type="Pfam" id="PF00108">
    <property type="entry name" value="Thiolase_N"/>
    <property type="match status" value="1"/>
</dbReference>
<dbReference type="InterPro" id="IPR020616">
    <property type="entry name" value="Thiolase_N"/>
</dbReference>
<keyword evidence="11" id="KW-1185">Reference proteome</keyword>
<dbReference type="InterPro" id="IPR016039">
    <property type="entry name" value="Thiolase-like"/>
</dbReference>
<dbReference type="InterPro" id="IPR020615">
    <property type="entry name" value="Thiolase_acyl_enz_int_AS"/>
</dbReference>
<dbReference type="InterPro" id="IPR002155">
    <property type="entry name" value="Thiolase"/>
</dbReference>
<dbReference type="Gene3D" id="3.40.47.10">
    <property type="match status" value="2"/>
</dbReference>
<feature type="active site" description="Acyl-thioester intermediate" evidence="6">
    <location>
        <position position="88"/>
    </location>
</feature>
<keyword evidence="4 7" id="KW-0012">Acyltransferase</keyword>
<dbReference type="Pfam" id="PF02803">
    <property type="entry name" value="Thiolase_C"/>
    <property type="match status" value="1"/>
</dbReference>
<protein>
    <recommendedName>
        <fullName evidence="2">acetyl-CoA C-acetyltransferase</fullName>
        <ecNumber evidence="2">2.3.1.9</ecNumber>
    </recommendedName>
    <alternativeName>
        <fullName evidence="5">Acetoacetyl-CoA thiolase</fullName>
    </alternativeName>
</protein>
<evidence type="ECO:0000313" key="11">
    <source>
        <dbReference type="Proteomes" id="UP000233440"/>
    </source>
</evidence>